<dbReference type="Gene3D" id="2.40.70.10">
    <property type="entry name" value="Acid Proteases"/>
    <property type="match status" value="1"/>
</dbReference>
<gene>
    <name evidence="2" type="ORF">SAMN05444272_1220</name>
</gene>
<keyword evidence="3" id="KW-1185">Reference proteome</keyword>
<dbReference type="GO" id="GO:0008233">
    <property type="term" value="F:peptidase activity"/>
    <property type="evidence" value="ECO:0007669"/>
    <property type="project" value="UniProtKB-KW"/>
</dbReference>
<sequence>MKTPRAVAALVLLALIIGGGFWAYSAGVFTPDEPDFDETGPRIVASTTLLMIFVASLVFGPARLRDVLQGVLMWGGLALLLVTGYAYKEDLVQGGYRVLGALAPGLAVPHQDGSILVIRDASGHFQVEGTANKARVRFMLDTGASAVVLTYGDAMAAGFKPANLAFTVPVSTANGRAMVAPVQLETLKISDMTLHNVRAFVSQEGALNSSLLGMNALDRLSSWRIEGDKLIMVP</sequence>
<reference evidence="2 3" key="1">
    <citation type="submission" date="2016-11" db="EMBL/GenBank/DDBJ databases">
        <authorList>
            <person name="Jaros S."/>
            <person name="Januszkiewicz K."/>
            <person name="Wedrychowicz H."/>
        </authorList>
    </citation>
    <scope>NUCLEOTIDE SEQUENCE [LARGE SCALE GENOMIC DNA]</scope>
    <source>
        <strain evidence="2 3">DSM 22153</strain>
    </source>
</reference>
<evidence type="ECO:0000256" key="1">
    <source>
        <dbReference type="SAM" id="Phobius"/>
    </source>
</evidence>
<keyword evidence="2" id="KW-0378">Hydrolase</keyword>
<evidence type="ECO:0000313" key="2">
    <source>
        <dbReference type="EMBL" id="SHL68730.1"/>
    </source>
</evidence>
<feature type="transmembrane region" description="Helical" evidence="1">
    <location>
        <begin position="67"/>
        <end position="87"/>
    </location>
</feature>
<evidence type="ECO:0000313" key="3">
    <source>
        <dbReference type="Proteomes" id="UP000186002"/>
    </source>
</evidence>
<keyword evidence="1" id="KW-1133">Transmembrane helix</keyword>
<protein>
    <submittedName>
        <fullName evidence="2">Aspartyl protease family protein</fullName>
    </submittedName>
</protein>
<dbReference type="OrthoDB" id="7595324at2"/>
<dbReference type="AlphaFoldDB" id="A0A1M7CNJ4"/>
<dbReference type="InterPro" id="IPR034122">
    <property type="entry name" value="Retropepsin-like_bacterial"/>
</dbReference>
<accession>A0A1M7CNJ4</accession>
<keyword evidence="2" id="KW-0645">Protease</keyword>
<dbReference type="EMBL" id="FRBW01000001">
    <property type="protein sequence ID" value="SHL68730.1"/>
    <property type="molecule type" value="Genomic_DNA"/>
</dbReference>
<feature type="transmembrane region" description="Helical" evidence="1">
    <location>
        <begin position="41"/>
        <end position="60"/>
    </location>
</feature>
<dbReference type="InterPro" id="IPR011969">
    <property type="entry name" value="Clan_AA_Asp_peptidase_C"/>
</dbReference>
<dbReference type="InterPro" id="IPR021109">
    <property type="entry name" value="Peptidase_aspartic_dom_sf"/>
</dbReference>
<dbReference type="Pfam" id="PF13975">
    <property type="entry name" value="gag-asp_proteas"/>
    <property type="match status" value="1"/>
</dbReference>
<organism evidence="2 3">
    <name type="scientific">Roseibium suaedae</name>
    <dbReference type="NCBI Taxonomy" id="735517"/>
    <lineage>
        <taxon>Bacteria</taxon>
        <taxon>Pseudomonadati</taxon>
        <taxon>Pseudomonadota</taxon>
        <taxon>Alphaproteobacteria</taxon>
        <taxon>Hyphomicrobiales</taxon>
        <taxon>Stappiaceae</taxon>
        <taxon>Roseibium</taxon>
    </lineage>
</organism>
<dbReference type="NCBIfam" id="TIGR02281">
    <property type="entry name" value="clan_AA_DTGA"/>
    <property type="match status" value="1"/>
</dbReference>
<keyword evidence="1" id="KW-0472">Membrane</keyword>
<name>A0A1M7CNJ4_9HYPH</name>
<dbReference type="RefSeq" id="WP_073010073.1">
    <property type="nucleotide sequence ID" value="NZ_FRBW01000001.1"/>
</dbReference>
<dbReference type="SUPFAM" id="SSF50630">
    <property type="entry name" value="Acid proteases"/>
    <property type="match status" value="1"/>
</dbReference>
<keyword evidence="1" id="KW-0812">Transmembrane</keyword>
<dbReference type="GO" id="GO:0006508">
    <property type="term" value="P:proteolysis"/>
    <property type="evidence" value="ECO:0007669"/>
    <property type="project" value="UniProtKB-KW"/>
</dbReference>
<dbReference type="CDD" id="cd05483">
    <property type="entry name" value="retropepsin_like_bacteria"/>
    <property type="match status" value="1"/>
</dbReference>
<dbReference type="Proteomes" id="UP000186002">
    <property type="component" value="Unassembled WGS sequence"/>
</dbReference>
<proteinExistence type="predicted"/>
<dbReference type="STRING" id="735517.SAMN05444272_1220"/>